<keyword evidence="6 9" id="KW-0863">Zinc-finger</keyword>
<dbReference type="InterPro" id="IPR036855">
    <property type="entry name" value="Znf_CCCH_sf"/>
</dbReference>
<keyword evidence="8 9" id="KW-0862">Zinc</keyword>
<dbReference type="InterPro" id="IPR045072">
    <property type="entry name" value="MKRN-like"/>
</dbReference>
<dbReference type="GO" id="GO:0061630">
    <property type="term" value="F:ubiquitin protein ligase activity"/>
    <property type="evidence" value="ECO:0007669"/>
    <property type="project" value="UniProtKB-EC"/>
</dbReference>
<evidence type="ECO:0000256" key="5">
    <source>
        <dbReference type="ARBA" id="ARBA00022737"/>
    </source>
</evidence>
<feature type="domain" description="C3H1-type" evidence="12">
    <location>
        <begin position="1"/>
        <end position="22"/>
    </location>
</feature>
<feature type="compositionally biased region" description="Low complexity" evidence="10">
    <location>
        <begin position="57"/>
        <end position="71"/>
    </location>
</feature>
<dbReference type="SUPFAM" id="SSF57850">
    <property type="entry name" value="RING/U-box"/>
    <property type="match status" value="1"/>
</dbReference>
<keyword evidence="15" id="KW-1185">Reference proteome</keyword>
<evidence type="ECO:0000256" key="10">
    <source>
        <dbReference type="SAM" id="MobiDB-lite"/>
    </source>
</evidence>
<name>R7UQ28_CAPTE</name>
<evidence type="ECO:0000313" key="13">
    <source>
        <dbReference type="EMBL" id="ELU08305.1"/>
    </source>
</evidence>
<dbReference type="OMA" id="QQTNVEM"/>
<dbReference type="Pfam" id="PF00097">
    <property type="entry name" value="zf-C3HC4"/>
    <property type="match status" value="1"/>
</dbReference>
<evidence type="ECO:0000256" key="4">
    <source>
        <dbReference type="ARBA" id="ARBA00022723"/>
    </source>
</evidence>
<dbReference type="SUPFAM" id="SSF90229">
    <property type="entry name" value="CCCH zinc finger"/>
    <property type="match status" value="2"/>
</dbReference>
<dbReference type="InterPro" id="IPR018957">
    <property type="entry name" value="Znf_C3HC4_RING-type"/>
</dbReference>
<dbReference type="HOGENOM" id="CLU_040815_4_2_1"/>
<feature type="domain" description="C3H1-type" evidence="12">
    <location>
        <begin position="136"/>
        <end position="163"/>
    </location>
</feature>
<feature type="domain" description="C3H1-type" evidence="12">
    <location>
        <begin position="24"/>
        <end position="51"/>
    </location>
</feature>
<evidence type="ECO:0000256" key="3">
    <source>
        <dbReference type="ARBA" id="ARBA00022679"/>
    </source>
</evidence>
<evidence type="ECO:0000256" key="9">
    <source>
        <dbReference type="PROSITE-ProRule" id="PRU00723"/>
    </source>
</evidence>
<dbReference type="PANTHER" id="PTHR11224:SF10">
    <property type="entry name" value="IP09428P-RELATED"/>
    <property type="match status" value="1"/>
</dbReference>
<organism evidence="13">
    <name type="scientific">Capitella teleta</name>
    <name type="common">Polychaete worm</name>
    <dbReference type="NCBI Taxonomy" id="283909"/>
    <lineage>
        <taxon>Eukaryota</taxon>
        <taxon>Metazoa</taxon>
        <taxon>Spiralia</taxon>
        <taxon>Lophotrochozoa</taxon>
        <taxon>Annelida</taxon>
        <taxon>Polychaeta</taxon>
        <taxon>Sedentaria</taxon>
        <taxon>Scolecida</taxon>
        <taxon>Capitellidae</taxon>
        <taxon>Capitella</taxon>
    </lineage>
</organism>
<accession>R7UQ28</accession>
<feature type="zinc finger region" description="C3H1-type" evidence="9">
    <location>
        <begin position="24"/>
        <end position="51"/>
    </location>
</feature>
<dbReference type="Gene3D" id="3.30.40.10">
    <property type="entry name" value="Zinc/RING finger domain, C3HC4 (zinc finger)"/>
    <property type="match status" value="1"/>
</dbReference>
<reference evidence="15" key="1">
    <citation type="submission" date="2012-12" db="EMBL/GenBank/DDBJ databases">
        <authorList>
            <person name="Hellsten U."/>
            <person name="Grimwood J."/>
            <person name="Chapman J.A."/>
            <person name="Shapiro H."/>
            <person name="Aerts A."/>
            <person name="Otillar R.P."/>
            <person name="Terry A.Y."/>
            <person name="Boore J.L."/>
            <person name="Simakov O."/>
            <person name="Marletaz F."/>
            <person name="Cho S.-J."/>
            <person name="Edsinger-Gonzales E."/>
            <person name="Havlak P."/>
            <person name="Kuo D.-H."/>
            <person name="Larsson T."/>
            <person name="Lv J."/>
            <person name="Arendt D."/>
            <person name="Savage R."/>
            <person name="Osoegawa K."/>
            <person name="de Jong P."/>
            <person name="Lindberg D.R."/>
            <person name="Seaver E.C."/>
            <person name="Weisblat D.A."/>
            <person name="Putnam N.H."/>
            <person name="Grigoriev I.V."/>
            <person name="Rokhsar D.S."/>
        </authorList>
    </citation>
    <scope>NUCLEOTIDE SEQUENCE</scope>
    <source>
        <strain evidence="15">I ESC-2004</strain>
    </source>
</reference>
<dbReference type="PROSITE" id="PS50089">
    <property type="entry name" value="ZF_RING_2"/>
    <property type="match status" value="1"/>
</dbReference>
<dbReference type="EMBL" id="KB299138">
    <property type="protein sequence ID" value="ELU08305.1"/>
    <property type="molecule type" value="Genomic_DNA"/>
</dbReference>
<feature type="zinc finger region" description="C3H1-type" evidence="9">
    <location>
        <begin position="136"/>
        <end position="163"/>
    </location>
</feature>
<dbReference type="InterPro" id="IPR000571">
    <property type="entry name" value="Znf_CCCH"/>
</dbReference>
<feature type="domain" description="RING-type" evidence="11">
    <location>
        <begin position="209"/>
        <end position="263"/>
    </location>
</feature>
<dbReference type="InterPro" id="IPR041367">
    <property type="entry name" value="Znf-CCCH_4"/>
</dbReference>
<evidence type="ECO:0000256" key="2">
    <source>
        <dbReference type="ARBA" id="ARBA00012483"/>
    </source>
</evidence>
<reference evidence="13 15" key="2">
    <citation type="journal article" date="2013" name="Nature">
        <title>Insights into bilaterian evolution from three spiralian genomes.</title>
        <authorList>
            <person name="Simakov O."/>
            <person name="Marletaz F."/>
            <person name="Cho S.J."/>
            <person name="Edsinger-Gonzales E."/>
            <person name="Havlak P."/>
            <person name="Hellsten U."/>
            <person name="Kuo D.H."/>
            <person name="Larsson T."/>
            <person name="Lv J."/>
            <person name="Arendt D."/>
            <person name="Savage R."/>
            <person name="Osoegawa K."/>
            <person name="de Jong P."/>
            <person name="Grimwood J."/>
            <person name="Chapman J.A."/>
            <person name="Shapiro H."/>
            <person name="Aerts A."/>
            <person name="Otillar R.P."/>
            <person name="Terry A.Y."/>
            <person name="Boore J.L."/>
            <person name="Grigoriev I.V."/>
            <person name="Lindberg D.R."/>
            <person name="Seaver E.C."/>
            <person name="Weisblat D.A."/>
            <person name="Putnam N.H."/>
            <person name="Rokhsar D.S."/>
        </authorList>
    </citation>
    <scope>NUCLEOTIDE SEQUENCE</scope>
    <source>
        <strain evidence="13 15">I ESC-2004</strain>
    </source>
</reference>
<dbReference type="EMBL" id="AMQN01006779">
    <property type="status" value="NOT_ANNOTATED_CDS"/>
    <property type="molecule type" value="Genomic_DNA"/>
</dbReference>
<feature type="non-terminal residue" evidence="13">
    <location>
        <position position="1"/>
    </location>
</feature>
<dbReference type="STRING" id="283909.R7UQ28"/>
<reference evidence="14" key="3">
    <citation type="submission" date="2015-06" db="UniProtKB">
        <authorList>
            <consortium name="EnsemblMetazoa"/>
        </authorList>
    </citation>
    <scope>IDENTIFICATION</scope>
</reference>
<evidence type="ECO:0000259" key="11">
    <source>
        <dbReference type="PROSITE" id="PS50089"/>
    </source>
</evidence>
<keyword evidence="7" id="KW-0833">Ubl conjugation pathway</keyword>
<keyword evidence="5" id="KW-0677">Repeat</keyword>
<gene>
    <name evidence="13" type="ORF">CAPTEDRAFT_106582</name>
</gene>
<feature type="region of interest" description="Disordered" evidence="10">
    <location>
        <begin position="49"/>
        <end position="77"/>
    </location>
</feature>
<dbReference type="PROSITE" id="PS00518">
    <property type="entry name" value="ZF_RING_1"/>
    <property type="match status" value="1"/>
</dbReference>
<feature type="zinc finger region" description="C3H1-type" evidence="9">
    <location>
        <begin position="1"/>
        <end position="22"/>
    </location>
</feature>
<proteinExistence type="predicted"/>
<evidence type="ECO:0000256" key="1">
    <source>
        <dbReference type="ARBA" id="ARBA00000900"/>
    </source>
</evidence>
<feature type="domain" description="C3H1-type" evidence="12">
    <location>
        <begin position="292"/>
        <end position="321"/>
    </location>
</feature>
<dbReference type="PROSITE" id="PS50103">
    <property type="entry name" value="ZF_C3H1"/>
    <property type="match status" value="4"/>
</dbReference>
<evidence type="ECO:0000313" key="14">
    <source>
        <dbReference type="EnsemblMetazoa" id="CapteP106582"/>
    </source>
</evidence>
<protein>
    <recommendedName>
        <fullName evidence="2">RING-type E3 ubiquitin transferase</fullName>
        <ecNumber evidence="2">2.3.2.27</ecNumber>
    </recommendedName>
</protein>
<evidence type="ECO:0000259" key="12">
    <source>
        <dbReference type="PROSITE" id="PS50103"/>
    </source>
</evidence>
<dbReference type="SMART" id="SM00356">
    <property type="entry name" value="ZnF_C3H1"/>
    <property type="match status" value="4"/>
</dbReference>
<comment type="catalytic activity">
    <reaction evidence="1">
        <text>S-ubiquitinyl-[E2 ubiquitin-conjugating enzyme]-L-cysteine + [acceptor protein]-L-lysine = [E2 ubiquitin-conjugating enzyme]-L-cysteine + N(6)-ubiquitinyl-[acceptor protein]-L-lysine.</text>
        <dbReference type="EC" id="2.3.2.27"/>
    </reaction>
</comment>
<dbReference type="AlphaFoldDB" id="R7UQ28"/>
<dbReference type="InterPro" id="IPR013083">
    <property type="entry name" value="Znf_RING/FYVE/PHD"/>
</dbReference>
<keyword evidence="4 9" id="KW-0479">Metal-binding</keyword>
<feature type="zinc finger region" description="C3H1-type" evidence="9">
    <location>
        <begin position="292"/>
        <end position="321"/>
    </location>
</feature>
<dbReference type="PANTHER" id="PTHR11224">
    <property type="entry name" value="MAKORIN-RELATED"/>
    <property type="match status" value="1"/>
</dbReference>
<dbReference type="Proteomes" id="UP000014760">
    <property type="component" value="Unassembled WGS sequence"/>
</dbReference>
<dbReference type="EnsemblMetazoa" id="CapteT106582">
    <property type="protein sequence ID" value="CapteP106582"/>
    <property type="gene ID" value="CapteG106582"/>
</dbReference>
<dbReference type="FunFam" id="3.30.40.10:FF:000117">
    <property type="entry name" value="Probable E3 ubiquitin-protein ligase makorin-1"/>
    <property type="match status" value="1"/>
</dbReference>
<dbReference type="InterPro" id="IPR017907">
    <property type="entry name" value="Znf_RING_CS"/>
</dbReference>
<dbReference type="Gene3D" id="2.30.30.1190">
    <property type="match status" value="1"/>
</dbReference>
<evidence type="ECO:0000256" key="6">
    <source>
        <dbReference type="ARBA" id="ARBA00022771"/>
    </source>
</evidence>
<dbReference type="Pfam" id="PF18044">
    <property type="entry name" value="zf-CCCH_4"/>
    <property type="match status" value="1"/>
</dbReference>
<dbReference type="FunCoup" id="R7UQ28">
    <property type="interactions" value="748"/>
</dbReference>
<evidence type="ECO:0000313" key="15">
    <source>
        <dbReference type="Proteomes" id="UP000014760"/>
    </source>
</evidence>
<evidence type="ECO:0000256" key="8">
    <source>
        <dbReference type="ARBA" id="ARBA00022833"/>
    </source>
</evidence>
<dbReference type="EC" id="2.3.2.27" evidence="2"/>
<sequence>CRYFVHGVCRAGDECNYSHDRQNDTPSNVCRYYLAGRCTYGDRCRFDHVKPRDKSSKPSSLQSKPKPLSAPVLDSSAPKSTLGFEDLVSPAPPAQENWVNAAEFVPGQNGCDFFSVPGSYAAAAGGSDEPQGVGRLLGDELCPYALHGQCRYGEDCAYTHGDVCDLCGRQSLHPTNQALRDQHVKECIAKHNEDMEHSFAIQRSCDKTCGICMEVVYEKEPPPKRKFGILSSCSHVYCLDCIRQWRSSKQFEHKVIKACPECRVKSDFVTPSSYWVDDEPNKTKLIEGYKKALSGKPCRYFDKGSGECPFNERCFYLHAYPDGTKASPKPKRNRQNNAGDYDLIQQIVLWDFFEERQNAITHVLSDPDSDLLSDFFLHFTLSDVFSSDDESELTDSDY</sequence>
<evidence type="ECO:0000256" key="7">
    <source>
        <dbReference type="ARBA" id="ARBA00022786"/>
    </source>
</evidence>
<dbReference type="InterPro" id="IPR001841">
    <property type="entry name" value="Znf_RING"/>
</dbReference>
<dbReference type="SMART" id="SM00184">
    <property type="entry name" value="RING"/>
    <property type="match status" value="1"/>
</dbReference>
<dbReference type="GO" id="GO:0000209">
    <property type="term" value="P:protein polyubiquitination"/>
    <property type="evidence" value="ECO:0007669"/>
    <property type="project" value="InterPro"/>
</dbReference>
<dbReference type="GO" id="GO:0008270">
    <property type="term" value="F:zinc ion binding"/>
    <property type="evidence" value="ECO:0007669"/>
    <property type="project" value="UniProtKB-KW"/>
</dbReference>
<keyword evidence="3" id="KW-0808">Transferase</keyword>
<dbReference type="Pfam" id="PF14608">
    <property type="entry name" value="zf-CCCH_2"/>
    <property type="match status" value="3"/>
</dbReference>
<dbReference type="Gene3D" id="4.10.1000.10">
    <property type="entry name" value="Zinc finger, CCCH-type"/>
    <property type="match status" value="1"/>
</dbReference>
<dbReference type="OrthoDB" id="411372at2759"/>
<dbReference type="CDD" id="cd16730">
    <property type="entry name" value="RING-HC_MKRN1_3"/>
    <property type="match status" value="1"/>
</dbReference>